<dbReference type="Proteomes" id="UP001065298">
    <property type="component" value="Chromosome 12"/>
</dbReference>
<comment type="caution">
    <text evidence="1">The sequence shown here is derived from an EMBL/GenBank/DDBJ whole genome shotgun (WGS) entry which is preliminary data.</text>
</comment>
<keyword evidence="2" id="KW-1185">Reference proteome</keyword>
<organism evidence="1 2">
    <name type="scientific">Fusarium keratoplasticum</name>
    <dbReference type="NCBI Taxonomy" id="1328300"/>
    <lineage>
        <taxon>Eukaryota</taxon>
        <taxon>Fungi</taxon>
        <taxon>Dikarya</taxon>
        <taxon>Ascomycota</taxon>
        <taxon>Pezizomycotina</taxon>
        <taxon>Sordariomycetes</taxon>
        <taxon>Hypocreomycetidae</taxon>
        <taxon>Hypocreales</taxon>
        <taxon>Nectriaceae</taxon>
        <taxon>Fusarium</taxon>
        <taxon>Fusarium solani species complex</taxon>
    </lineage>
</organism>
<accession>A0ACC0QEE0</accession>
<dbReference type="EMBL" id="CM046514">
    <property type="protein sequence ID" value="KAI8650550.1"/>
    <property type="molecule type" value="Genomic_DNA"/>
</dbReference>
<reference evidence="1" key="1">
    <citation type="submission" date="2022-06" db="EMBL/GenBank/DDBJ databases">
        <title>Fusarium solani species complex genomes reveal bases of compartmentalisation and animal pathogenesis.</title>
        <authorList>
            <person name="Tsai I.J."/>
        </authorList>
    </citation>
    <scope>NUCLEOTIDE SEQUENCE</scope>
    <source>
        <strain evidence="1">Fu6.1</strain>
    </source>
</reference>
<sequence length="201" mass="22106">MKSAAVFSIFGLFLAPVAAVPATASAGNGVESIADTLDDFIPLFTETTDIIGNIDFDNAQPAAGAIWDKLNEMLDLCVLFVERFYEPKGGDNIKNLNQDEQKEVCNKFDQFTSEFDDFATSLNIVAIGVDANTKGITKRVLYVIEQIFFGIDFIHHRPLRTLVPICKDKAEGNAKKVLEDLKILITRTMEQRSALDLGGQG</sequence>
<gene>
    <name evidence="1" type="ORF">NCS57_01389100</name>
</gene>
<evidence type="ECO:0000313" key="2">
    <source>
        <dbReference type="Proteomes" id="UP001065298"/>
    </source>
</evidence>
<name>A0ACC0QEE0_9HYPO</name>
<proteinExistence type="predicted"/>
<evidence type="ECO:0000313" key="1">
    <source>
        <dbReference type="EMBL" id="KAI8650550.1"/>
    </source>
</evidence>
<protein>
    <submittedName>
        <fullName evidence="1">Uncharacterized protein</fullName>
    </submittedName>
</protein>